<proteinExistence type="predicted"/>
<dbReference type="EMBL" id="JAUEPR010000021">
    <property type="protein sequence ID" value="KAK0476116.1"/>
    <property type="molecule type" value="Genomic_DNA"/>
</dbReference>
<comment type="caution">
    <text evidence="1">The sequence shown here is derived from an EMBL/GenBank/DDBJ whole genome shotgun (WGS) entry which is preliminary data.</text>
</comment>
<sequence length="248" mass="27603">MEFVSVTEESSHASWWLGLGPKGSSTNTPSGTNVQSHTDARESWIWLLPDRPRVNASKESLTTLLVLSRRYGLAESSTSTANVPCRVYRGGRFIVVAGQTIVDIRDSKTFNLAVEIFEDYAYKLLNYTVRRDSLPLTAPVIKCGPLLSLTSGNQDHSRLRKIQIRSVVNTRFSFWFELDTPVAVADAHCVEESADAISLEKCVVEEGVRVKFTFAPARQGHHVIEVCAEFTDTETLVSTSQMVETEVF</sequence>
<evidence type="ECO:0000313" key="1">
    <source>
        <dbReference type="EMBL" id="KAK0476116.1"/>
    </source>
</evidence>
<organism evidence="1 2">
    <name type="scientific">Armillaria novae-zelandiae</name>
    <dbReference type="NCBI Taxonomy" id="153914"/>
    <lineage>
        <taxon>Eukaryota</taxon>
        <taxon>Fungi</taxon>
        <taxon>Dikarya</taxon>
        <taxon>Basidiomycota</taxon>
        <taxon>Agaricomycotina</taxon>
        <taxon>Agaricomycetes</taxon>
        <taxon>Agaricomycetidae</taxon>
        <taxon>Agaricales</taxon>
        <taxon>Marasmiineae</taxon>
        <taxon>Physalacriaceae</taxon>
        <taxon>Armillaria</taxon>
    </lineage>
</organism>
<protein>
    <submittedName>
        <fullName evidence="1">Uncharacterized protein</fullName>
    </submittedName>
</protein>
<reference evidence="1" key="1">
    <citation type="submission" date="2023-06" db="EMBL/GenBank/DDBJ databases">
        <authorList>
            <consortium name="Lawrence Berkeley National Laboratory"/>
            <person name="Ahrendt S."/>
            <person name="Sahu N."/>
            <person name="Indic B."/>
            <person name="Wong-Bajracharya J."/>
            <person name="Merenyi Z."/>
            <person name="Ke H.-M."/>
            <person name="Monk M."/>
            <person name="Kocsube S."/>
            <person name="Drula E."/>
            <person name="Lipzen A."/>
            <person name="Balint B."/>
            <person name="Henrissat B."/>
            <person name="Andreopoulos B."/>
            <person name="Martin F.M."/>
            <person name="Harder C.B."/>
            <person name="Rigling D."/>
            <person name="Ford K.L."/>
            <person name="Foster G.D."/>
            <person name="Pangilinan J."/>
            <person name="Papanicolaou A."/>
            <person name="Barry K."/>
            <person name="LaButti K."/>
            <person name="Viragh M."/>
            <person name="Koriabine M."/>
            <person name="Yan M."/>
            <person name="Riley R."/>
            <person name="Champramary S."/>
            <person name="Plett K.L."/>
            <person name="Tsai I.J."/>
            <person name="Slot J."/>
            <person name="Sipos G."/>
            <person name="Plett J."/>
            <person name="Nagy L.G."/>
            <person name="Grigoriev I.V."/>
        </authorList>
    </citation>
    <scope>NUCLEOTIDE SEQUENCE</scope>
    <source>
        <strain evidence="1">ICMP 16352</strain>
    </source>
</reference>
<accession>A0AA39P216</accession>
<name>A0AA39P216_9AGAR</name>
<dbReference type="AlphaFoldDB" id="A0AA39P216"/>
<keyword evidence="2" id="KW-1185">Reference proteome</keyword>
<evidence type="ECO:0000313" key="2">
    <source>
        <dbReference type="Proteomes" id="UP001175227"/>
    </source>
</evidence>
<dbReference type="Proteomes" id="UP001175227">
    <property type="component" value="Unassembled WGS sequence"/>
</dbReference>
<gene>
    <name evidence="1" type="ORF">IW261DRAFT_439247</name>
</gene>